<evidence type="ECO:0000313" key="1">
    <source>
        <dbReference type="EMBL" id="SFT17509.1"/>
    </source>
</evidence>
<dbReference type="Proteomes" id="UP000199392">
    <property type="component" value="Unassembled WGS sequence"/>
</dbReference>
<dbReference type="AlphaFoldDB" id="A0A1I6VUZ6"/>
<keyword evidence="2" id="KW-1185">Reference proteome</keyword>
<name>A0A1I6VUZ6_9RHOB</name>
<dbReference type="OrthoDB" id="115102at2"/>
<reference evidence="2" key="1">
    <citation type="submission" date="2016-10" db="EMBL/GenBank/DDBJ databases">
        <authorList>
            <person name="Varghese N."/>
            <person name="Submissions S."/>
        </authorList>
    </citation>
    <scope>NUCLEOTIDE SEQUENCE [LARGE SCALE GENOMIC DNA]</scope>
    <source>
        <strain evidence="2">DSM 26894</strain>
    </source>
</reference>
<proteinExistence type="predicted"/>
<protein>
    <recommendedName>
        <fullName evidence="3">Cytochrome P450</fullName>
    </recommendedName>
</protein>
<sequence length="281" mass="29284">MRIPGVIDVVTLRDPEALRAAAQDARLDRPAPGHGPLLNRLIARAARDTLSAHRQHLPSALPKADYRRQDMRAALSTRLGSGDLDAALAGPVARAAAFVGGGPGEALELSQALIGPVVITGFAPTPESVAAAETIGRGLNGTFAQRLLDRITGRSRLARAALHGLTHGNLTAIHALGIAAQNMAASLEALREMPRTASAEAALAHALIAPRRVLRQATVPAELLGGSIRTGTLVILPVGEAARRTLDPRVAFLSEAWSGCPAHAFVPAVLRRVWTEATGAP</sequence>
<accession>A0A1I6VUZ6</accession>
<evidence type="ECO:0000313" key="2">
    <source>
        <dbReference type="Proteomes" id="UP000199392"/>
    </source>
</evidence>
<gene>
    <name evidence="1" type="ORF">SAMN04488050_11312</name>
</gene>
<dbReference type="RefSeq" id="WP_143015414.1">
    <property type="nucleotide sequence ID" value="NZ_FNCL01000013.1"/>
</dbReference>
<organism evidence="1 2">
    <name type="scientific">Alloyangia pacifica</name>
    <dbReference type="NCBI Taxonomy" id="311180"/>
    <lineage>
        <taxon>Bacteria</taxon>
        <taxon>Pseudomonadati</taxon>
        <taxon>Pseudomonadota</taxon>
        <taxon>Alphaproteobacteria</taxon>
        <taxon>Rhodobacterales</taxon>
        <taxon>Roseobacteraceae</taxon>
        <taxon>Alloyangia</taxon>
    </lineage>
</organism>
<evidence type="ECO:0008006" key="3">
    <source>
        <dbReference type="Google" id="ProtNLM"/>
    </source>
</evidence>
<dbReference type="STRING" id="311180.SAMN04488050_11312"/>
<dbReference type="EMBL" id="FOZW01000013">
    <property type="protein sequence ID" value="SFT17509.1"/>
    <property type="molecule type" value="Genomic_DNA"/>
</dbReference>